<sequence>MLKKLSVATLLLASAGAWAAGNDMLTVSGLANGANSKAAFARMAQGHRLPAWIAQGGTGSPARTVTLGAETWQAIGACKPHNCSAERVAILWSAEKKIMAGVYSTVDEKSAQEKLVWMNVSDDLAIDGKTVLYATLTGSLENHPDAFNYK</sequence>
<dbReference type="EMBL" id="JAEPBH010000083">
    <property type="protein sequence ID" value="MBK4717049.1"/>
    <property type="molecule type" value="Genomic_DNA"/>
</dbReference>
<dbReference type="InterPro" id="IPR014453">
    <property type="entry name" value="Inhibitor_vertebrate_lysozyme"/>
</dbReference>
<evidence type="ECO:0000256" key="1">
    <source>
        <dbReference type="ARBA" id="ARBA00004418"/>
    </source>
</evidence>
<evidence type="ECO:0000313" key="9">
    <source>
        <dbReference type="Proteomes" id="UP000659047"/>
    </source>
</evidence>
<evidence type="ECO:0000256" key="6">
    <source>
        <dbReference type="PIRSR" id="PIRSR009103-2"/>
    </source>
</evidence>
<comment type="caution">
    <text evidence="8">The sequence shown here is derived from an EMBL/GenBank/DDBJ whole genome shotgun (WGS) entry which is preliminary data.</text>
</comment>
<comment type="similarity">
    <text evidence="2">Belongs to the ivy family.</text>
</comment>
<evidence type="ECO:0000256" key="3">
    <source>
        <dbReference type="ARBA" id="ARBA00022729"/>
    </source>
</evidence>
<gene>
    <name evidence="8" type="primary">ivy</name>
    <name evidence="8" type="ORF">JJB97_17375</name>
</gene>
<dbReference type="InterPro" id="IPR036501">
    <property type="entry name" value="Inhibitor_vert_lysozyme_sf"/>
</dbReference>
<protein>
    <submittedName>
        <fullName evidence="8">Ivy family C-type lysozyme inhibitor</fullName>
    </submittedName>
</protein>
<evidence type="ECO:0000256" key="4">
    <source>
        <dbReference type="ARBA" id="ARBA00022764"/>
    </source>
</evidence>
<keyword evidence="6" id="KW-1015">Disulfide bond</keyword>
<feature type="signal peptide" evidence="7">
    <location>
        <begin position="1"/>
        <end position="19"/>
    </location>
</feature>
<evidence type="ECO:0000256" key="7">
    <source>
        <dbReference type="SAM" id="SignalP"/>
    </source>
</evidence>
<evidence type="ECO:0000256" key="2">
    <source>
        <dbReference type="ARBA" id="ARBA00009724"/>
    </source>
</evidence>
<name>A0A8K0Y0W7_9ENTR</name>
<dbReference type="GO" id="GO:0042597">
    <property type="term" value="C:periplasmic space"/>
    <property type="evidence" value="ECO:0007669"/>
    <property type="project" value="UniProtKB-SubCell"/>
</dbReference>
<evidence type="ECO:0000256" key="5">
    <source>
        <dbReference type="PIRSR" id="PIRSR009103-1"/>
    </source>
</evidence>
<accession>A0A8K0Y0W7</accession>
<dbReference type="Gene3D" id="3.40.1420.10">
    <property type="entry name" value="Inhibitor of vertebrate lysozyme"/>
    <property type="match status" value="1"/>
</dbReference>
<comment type="subcellular location">
    <subcellularLocation>
        <location evidence="1">Periplasm</location>
    </subcellularLocation>
</comment>
<keyword evidence="9" id="KW-1185">Reference proteome</keyword>
<organism evidence="8 9">
    <name type="scientific">Tenebrionibacter intestinalis</name>
    <dbReference type="NCBI Taxonomy" id="2799638"/>
    <lineage>
        <taxon>Bacteria</taxon>
        <taxon>Pseudomonadati</taxon>
        <taxon>Pseudomonadota</taxon>
        <taxon>Gammaproteobacteria</taxon>
        <taxon>Enterobacterales</taxon>
        <taxon>Enterobacteriaceae</taxon>
        <taxon>Tenebrionibacter/Tenebrionicola group</taxon>
        <taxon>Tenebrionibacter</taxon>
    </lineage>
</organism>
<dbReference type="SUPFAM" id="SSF89872">
    <property type="entry name" value="Inhibitor of vertebrate lysozyme, Ivy"/>
    <property type="match status" value="1"/>
</dbReference>
<feature type="chain" id="PRO_5035450668" evidence="7">
    <location>
        <begin position="20"/>
        <end position="150"/>
    </location>
</feature>
<dbReference type="NCBIfam" id="NF007443">
    <property type="entry name" value="PRK09993.1"/>
    <property type="match status" value="1"/>
</dbReference>
<proteinExistence type="inferred from homology"/>
<feature type="disulfide bond" evidence="6">
    <location>
        <begin position="78"/>
        <end position="83"/>
    </location>
</feature>
<dbReference type="Proteomes" id="UP000659047">
    <property type="component" value="Unassembled WGS sequence"/>
</dbReference>
<feature type="site" description="Important for lysozyme inhibition" evidence="5">
    <location>
        <position position="81"/>
    </location>
</feature>
<dbReference type="Pfam" id="PF08816">
    <property type="entry name" value="Ivy"/>
    <property type="match status" value="1"/>
</dbReference>
<evidence type="ECO:0000313" key="8">
    <source>
        <dbReference type="EMBL" id="MBK4717049.1"/>
    </source>
</evidence>
<dbReference type="RefSeq" id="WP_238715347.1">
    <property type="nucleotide sequence ID" value="NZ_JAEPBH010000083.1"/>
</dbReference>
<reference evidence="8" key="1">
    <citation type="submission" date="2021-01" db="EMBL/GenBank/DDBJ databases">
        <title>Intestinitalea alba gen. nov., sp. nov., a novel genus of the family Enterobacteriaceae, isolated from the gut of the plastic-eating mealworm Tenebrio molitor L.</title>
        <authorList>
            <person name="Yang Y."/>
        </authorList>
    </citation>
    <scope>NUCLEOTIDE SEQUENCE</scope>
    <source>
        <strain evidence="8">BIT-L3</strain>
    </source>
</reference>
<keyword evidence="3 7" id="KW-0732">Signal</keyword>
<keyword evidence="4" id="KW-0574">Periplasm</keyword>
<dbReference type="PIRSF" id="PIRSF009103">
    <property type="entry name" value="Ivy"/>
    <property type="match status" value="1"/>
</dbReference>
<dbReference type="AlphaFoldDB" id="A0A8K0Y0W7"/>